<gene>
    <name evidence="11" type="ORF">CJJ23_00535</name>
</gene>
<evidence type="ECO:0000256" key="1">
    <source>
        <dbReference type="ARBA" id="ARBA00004496"/>
    </source>
</evidence>
<dbReference type="SUPFAM" id="SSF52540">
    <property type="entry name" value="P-loop containing nucleoside triphosphate hydrolases"/>
    <property type="match status" value="1"/>
</dbReference>
<evidence type="ECO:0000256" key="8">
    <source>
        <dbReference type="ARBA" id="ARBA00022840"/>
    </source>
</evidence>
<evidence type="ECO:0000256" key="3">
    <source>
        <dbReference type="ARBA" id="ARBA00019010"/>
    </source>
</evidence>
<evidence type="ECO:0000256" key="2">
    <source>
        <dbReference type="ARBA" id="ARBA00007599"/>
    </source>
</evidence>
<keyword evidence="6" id="KW-0479">Metal-binding</keyword>
<sequence length="131" mass="15506">MKLVSEFKVKDKKELEVNLKPFLNLFLHKKISLEGNLGAGKTTFVQVFAKILNIKEVITSPTFNIMKTYENLVHMDVYNHQGDLDFYEDYFDNNTVLIEWGSRVKNYINFDFVIYINKGNDFYNYKIMQVN</sequence>
<dbReference type="GO" id="GO:0005737">
    <property type="term" value="C:cytoplasm"/>
    <property type="evidence" value="ECO:0007669"/>
    <property type="project" value="UniProtKB-SubCell"/>
</dbReference>
<evidence type="ECO:0000256" key="10">
    <source>
        <dbReference type="ARBA" id="ARBA00032441"/>
    </source>
</evidence>
<dbReference type="AlphaFoldDB" id="A0A269TJI7"/>
<evidence type="ECO:0000256" key="5">
    <source>
        <dbReference type="ARBA" id="ARBA00022694"/>
    </source>
</evidence>
<dbReference type="PANTHER" id="PTHR33540:SF2">
    <property type="entry name" value="TRNA THREONYLCARBAMOYLADENOSINE BIOSYNTHESIS PROTEIN TSAE"/>
    <property type="match status" value="1"/>
</dbReference>
<evidence type="ECO:0000256" key="4">
    <source>
        <dbReference type="ARBA" id="ARBA00022490"/>
    </source>
</evidence>
<dbReference type="InterPro" id="IPR003442">
    <property type="entry name" value="T6A_TsaE"/>
</dbReference>
<keyword evidence="5" id="KW-0819">tRNA processing</keyword>
<dbReference type="InterPro" id="IPR027417">
    <property type="entry name" value="P-loop_NTPase"/>
</dbReference>
<organism evidence="11 12">
    <name type="scientific">Mycoplasmopsis agassizii</name>
    <dbReference type="NCBI Taxonomy" id="33922"/>
    <lineage>
        <taxon>Bacteria</taxon>
        <taxon>Bacillati</taxon>
        <taxon>Mycoplasmatota</taxon>
        <taxon>Mycoplasmoidales</taxon>
        <taxon>Metamycoplasmataceae</taxon>
        <taxon>Mycoplasmopsis</taxon>
    </lineage>
</organism>
<evidence type="ECO:0000313" key="11">
    <source>
        <dbReference type="EMBL" id="PAK21614.1"/>
    </source>
</evidence>
<accession>A0A269TJI7</accession>
<dbReference type="PANTHER" id="PTHR33540">
    <property type="entry name" value="TRNA THREONYLCARBAMOYLADENOSINE BIOSYNTHESIS PROTEIN TSAE"/>
    <property type="match status" value="1"/>
</dbReference>
<dbReference type="EMBL" id="NQNY01000002">
    <property type="protein sequence ID" value="PAK21614.1"/>
    <property type="molecule type" value="Genomic_DNA"/>
</dbReference>
<keyword evidence="8" id="KW-0067">ATP-binding</keyword>
<evidence type="ECO:0000256" key="9">
    <source>
        <dbReference type="ARBA" id="ARBA00022842"/>
    </source>
</evidence>
<dbReference type="NCBIfam" id="TIGR00150">
    <property type="entry name" value="T6A_YjeE"/>
    <property type="match status" value="1"/>
</dbReference>
<keyword evidence="4" id="KW-0963">Cytoplasm</keyword>
<dbReference type="GO" id="GO:0002949">
    <property type="term" value="P:tRNA threonylcarbamoyladenosine modification"/>
    <property type="evidence" value="ECO:0007669"/>
    <property type="project" value="InterPro"/>
</dbReference>
<keyword evidence="7" id="KW-0547">Nucleotide-binding</keyword>
<comment type="caution">
    <text evidence="11">The sequence shown here is derived from an EMBL/GenBank/DDBJ whole genome shotgun (WGS) entry which is preliminary data.</text>
</comment>
<comment type="similarity">
    <text evidence="2">Belongs to the TsaE family.</text>
</comment>
<evidence type="ECO:0000256" key="6">
    <source>
        <dbReference type="ARBA" id="ARBA00022723"/>
    </source>
</evidence>
<dbReference type="GO" id="GO:0046872">
    <property type="term" value="F:metal ion binding"/>
    <property type="evidence" value="ECO:0007669"/>
    <property type="project" value="UniProtKB-KW"/>
</dbReference>
<dbReference type="GO" id="GO:0016740">
    <property type="term" value="F:transferase activity"/>
    <property type="evidence" value="ECO:0007669"/>
    <property type="project" value="UniProtKB-KW"/>
</dbReference>
<evidence type="ECO:0000256" key="7">
    <source>
        <dbReference type="ARBA" id="ARBA00022741"/>
    </source>
</evidence>
<dbReference type="Proteomes" id="UP000216943">
    <property type="component" value="Unassembled WGS sequence"/>
</dbReference>
<name>A0A269TJI7_9BACT</name>
<dbReference type="RefSeq" id="WP_095334472.1">
    <property type="nucleotide sequence ID" value="NZ_NQNY01000002.1"/>
</dbReference>
<reference evidence="12" key="1">
    <citation type="submission" date="2017-08" db="EMBL/GenBank/DDBJ databases">
        <authorList>
            <person name="Alvarez-Ponce D."/>
            <person name="Weitzman C.L."/>
            <person name="Tillett R.L."/>
            <person name="Sandmeier F.C."/>
            <person name="Tracy C.R."/>
        </authorList>
    </citation>
    <scope>NUCLEOTIDE SEQUENCE [LARGE SCALE GENOMIC DNA]</scope>
    <source>
        <strain evidence="12">723</strain>
    </source>
</reference>
<protein>
    <recommendedName>
        <fullName evidence="3">tRNA threonylcarbamoyladenosine biosynthesis protein TsaE</fullName>
    </recommendedName>
    <alternativeName>
        <fullName evidence="10">t(6)A37 threonylcarbamoyladenosine biosynthesis protein TsaE</fullName>
    </alternativeName>
</protein>
<dbReference type="OrthoDB" id="9815896at2"/>
<dbReference type="Gene3D" id="3.40.50.300">
    <property type="entry name" value="P-loop containing nucleotide triphosphate hydrolases"/>
    <property type="match status" value="1"/>
</dbReference>
<keyword evidence="11" id="KW-0808">Transferase</keyword>
<dbReference type="GO" id="GO:0005524">
    <property type="term" value="F:ATP binding"/>
    <property type="evidence" value="ECO:0007669"/>
    <property type="project" value="UniProtKB-KW"/>
</dbReference>
<keyword evidence="9" id="KW-0460">Magnesium</keyword>
<proteinExistence type="inferred from homology"/>
<comment type="subcellular location">
    <subcellularLocation>
        <location evidence="1">Cytoplasm</location>
    </subcellularLocation>
</comment>
<evidence type="ECO:0000313" key="12">
    <source>
        <dbReference type="Proteomes" id="UP000216943"/>
    </source>
</evidence>
<dbReference type="Pfam" id="PF02367">
    <property type="entry name" value="TsaE"/>
    <property type="match status" value="1"/>
</dbReference>